<sequence length="71" mass="7536">MSENDKKVLELSDEEIEKAAAGGQVTPIAKQCRNCGCKYDLDVAKCPDCGSYDSALIYSTASPGKDHGGPR</sequence>
<dbReference type="RefSeq" id="WP_135551175.1">
    <property type="nucleotide sequence ID" value="NZ_SPQQ01000011.1"/>
</dbReference>
<comment type="caution">
    <text evidence="1">The sequence shown here is derived from an EMBL/GenBank/DDBJ whole genome shotgun (WGS) entry which is preliminary data.</text>
</comment>
<gene>
    <name evidence="1" type="ORF">E4K67_23375</name>
</gene>
<dbReference type="AlphaFoldDB" id="A0A4Z0QZ40"/>
<proteinExistence type="predicted"/>
<dbReference type="EMBL" id="SPQQ01000011">
    <property type="protein sequence ID" value="TGE35710.1"/>
    <property type="molecule type" value="Genomic_DNA"/>
</dbReference>
<dbReference type="OrthoDB" id="2085419at2"/>
<reference evidence="1 2" key="1">
    <citation type="submission" date="2019-03" db="EMBL/GenBank/DDBJ databases">
        <title>Draft Genome Sequence of Desulfosporosinus fructosivorans Strain 63.6F, Isolated from Marine Sediment in the Baltic Sea.</title>
        <authorList>
            <person name="Hausmann B."/>
            <person name="Vandieken V."/>
            <person name="Pjevac P."/>
            <person name="Schreck K."/>
            <person name="Herbold C.W."/>
            <person name="Loy A."/>
        </authorList>
    </citation>
    <scope>NUCLEOTIDE SEQUENCE [LARGE SCALE GENOMIC DNA]</scope>
    <source>
        <strain evidence="1 2">63.6F</strain>
    </source>
</reference>
<dbReference type="Proteomes" id="UP000298460">
    <property type="component" value="Unassembled WGS sequence"/>
</dbReference>
<organism evidence="1 2">
    <name type="scientific">Desulfosporosinus fructosivorans</name>
    <dbReference type="NCBI Taxonomy" id="2018669"/>
    <lineage>
        <taxon>Bacteria</taxon>
        <taxon>Bacillati</taxon>
        <taxon>Bacillota</taxon>
        <taxon>Clostridia</taxon>
        <taxon>Eubacteriales</taxon>
        <taxon>Desulfitobacteriaceae</taxon>
        <taxon>Desulfosporosinus</taxon>
    </lineage>
</organism>
<name>A0A4Z0QZ40_9FIRM</name>
<evidence type="ECO:0000313" key="1">
    <source>
        <dbReference type="EMBL" id="TGE35710.1"/>
    </source>
</evidence>
<accession>A0A4Z0QZ40</accession>
<evidence type="ECO:0000313" key="2">
    <source>
        <dbReference type="Proteomes" id="UP000298460"/>
    </source>
</evidence>
<keyword evidence="2" id="KW-1185">Reference proteome</keyword>
<protein>
    <submittedName>
        <fullName evidence="1">Uncharacterized protein</fullName>
    </submittedName>
</protein>